<evidence type="ECO:0000313" key="1">
    <source>
        <dbReference type="EMBL" id="UXI82770.1"/>
    </source>
</evidence>
<dbReference type="PRINTS" id="PR00081">
    <property type="entry name" value="GDHRDH"/>
</dbReference>
<dbReference type="InterPro" id="IPR036291">
    <property type="entry name" value="NAD(P)-bd_dom_sf"/>
</dbReference>
<keyword evidence="2" id="KW-1185">Reference proteome</keyword>
<evidence type="ECO:0008006" key="3">
    <source>
        <dbReference type="Google" id="ProtNLM"/>
    </source>
</evidence>
<name>A0ABY6C444_9ACTN</name>
<sequence>MWLVTGAPGGLGQPLVSEVLNAGERVITVSRDDKPLQPPASLDVIVNNAGYTLAGPFEELDDAGAARTDFRASWASRPPGSAALPDCLPVHDALARSADTAARQVGDPARTVQPLVALADSRAPAASSSRQ</sequence>
<dbReference type="Gene3D" id="3.40.50.720">
    <property type="entry name" value="NAD(P)-binding Rossmann-like Domain"/>
    <property type="match status" value="1"/>
</dbReference>
<dbReference type="InterPro" id="IPR002347">
    <property type="entry name" value="SDR_fam"/>
</dbReference>
<proteinExistence type="predicted"/>
<dbReference type="EMBL" id="CP104697">
    <property type="protein sequence ID" value="UXI82770.1"/>
    <property type="molecule type" value="Genomic_DNA"/>
</dbReference>
<accession>A0ABY6C444</accession>
<gene>
    <name evidence="1" type="ORF">N6Q81_34285</name>
</gene>
<evidence type="ECO:0000313" key="2">
    <source>
        <dbReference type="Proteomes" id="UP001064390"/>
    </source>
</evidence>
<organism evidence="1 2">
    <name type="scientific">Streptomyces vinaceusdrappus</name>
    <dbReference type="NCBI Taxonomy" id="67376"/>
    <lineage>
        <taxon>Bacteria</taxon>
        <taxon>Bacillati</taxon>
        <taxon>Actinomycetota</taxon>
        <taxon>Actinomycetes</taxon>
        <taxon>Kitasatosporales</taxon>
        <taxon>Streptomycetaceae</taxon>
        <taxon>Streptomyces</taxon>
        <taxon>Streptomyces rochei group</taxon>
    </lineage>
</organism>
<dbReference type="RefSeq" id="WP_261700379.1">
    <property type="nucleotide sequence ID" value="NZ_CP104697.1"/>
</dbReference>
<dbReference type="Proteomes" id="UP001064390">
    <property type="component" value="Chromosome"/>
</dbReference>
<dbReference type="SUPFAM" id="SSF51735">
    <property type="entry name" value="NAD(P)-binding Rossmann-fold domains"/>
    <property type="match status" value="1"/>
</dbReference>
<reference evidence="1" key="1">
    <citation type="submission" date="2022-09" db="EMBL/GenBank/DDBJ databases">
        <title>Streptomyces vinaceusdrappus strain AC-40.</title>
        <authorList>
            <person name="Sedeek A.M."/>
            <person name="Salah I."/>
            <person name="Kamel H.L."/>
            <person name="Soltan M.A."/>
            <person name="Elsayed T.R."/>
        </authorList>
    </citation>
    <scope>NUCLEOTIDE SEQUENCE</scope>
    <source>
        <strain evidence="1">AC-40</strain>
    </source>
</reference>
<protein>
    <recommendedName>
        <fullName evidence="3">Ketoreductase</fullName>
    </recommendedName>
</protein>